<dbReference type="EnsemblMetazoa" id="Aqu2.1.25747_001">
    <property type="protein sequence ID" value="Aqu2.1.25747_001"/>
    <property type="gene ID" value="Aqu2.1.25747"/>
</dbReference>
<feature type="domain" description="HIT-type" evidence="3">
    <location>
        <begin position="18"/>
        <end position="51"/>
    </location>
</feature>
<feature type="coiled-coil region" evidence="2">
    <location>
        <begin position="74"/>
        <end position="104"/>
    </location>
</feature>
<dbReference type="InterPro" id="IPR039646">
    <property type="entry name" value="ZNHIT2"/>
</dbReference>
<dbReference type="GO" id="GO:0008270">
    <property type="term" value="F:zinc ion binding"/>
    <property type="evidence" value="ECO:0007669"/>
    <property type="project" value="UniProtKB-UniRule"/>
</dbReference>
<evidence type="ECO:0000256" key="2">
    <source>
        <dbReference type="SAM" id="Coils"/>
    </source>
</evidence>
<dbReference type="PROSITE" id="PS51083">
    <property type="entry name" value="ZF_HIT"/>
    <property type="match status" value="1"/>
</dbReference>
<accession>A0A1X7UDB1</accession>
<dbReference type="AlphaFoldDB" id="A0A1X7UDB1"/>
<keyword evidence="1" id="KW-0479">Metal-binding</keyword>
<dbReference type="OrthoDB" id="10005492at2759"/>
<gene>
    <name evidence="4" type="primary">105313584</name>
</gene>
<keyword evidence="2" id="KW-0175">Coiled coil</keyword>
<dbReference type="Pfam" id="PF04438">
    <property type="entry name" value="zf-HIT"/>
    <property type="match status" value="1"/>
</dbReference>
<dbReference type="Proteomes" id="UP000007879">
    <property type="component" value="Unassembled WGS sequence"/>
</dbReference>
<keyword evidence="1" id="KW-0862">Zinc</keyword>
<dbReference type="CDD" id="cd23024">
    <property type="entry name" value="zf-HIT_ZNHIT2-3"/>
    <property type="match status" value="1"/>
</dbReference>
<dbReference type="KEGG" id="aqu:105313584"/>
<evidence type="ECO:0000313" key="5">
    <source>
        <dbReference type="Proteomes" id="UP000007879"/>
    </source>
</evidence>
<evidence type="ECO:0000256" key="1">
    <source>
        <dbReference type="PROSITE-ProRule" id="PRU00453"/>
    </source>
</evidence>
<dbReference type="InParanoid" id="A0A1X7UDB1"/>
<keyword evidence="5" id="KW-1185">Reference proteome</keyword>
<organism evidence="4">
    <name type="scientific">Amphimedon queenslandica</name>
    <name type="common">Sponge</name>
    <dbReference type="NCBI Taxonomy" id="400682"/>
    <lineage>
        <taxon>Eukaryota</taxon>
        <taxon>Metazoa</taxon>
        <taxon>Porifera</taxon>
        <taxon>Demospongiae</taxon>
        <taxon>Heteroscleromorpha</taxon>
        <taxon>Haplosclerida</taxon>
        <taxon>Niphatidae</taxon>
        <taxon>Amphimedon</taxon>
    </lineage>
</organism>
<dbReference type="SUPFAM" id="SSF144232">
    <property type="entry name" value="HIT/MYND zinc finger-like"/>
    <property type="match status" value="1"/>
</dbReference>
<dbReference type="InterPro" id="IPR007529">
    <property type="entry name" value="Znf_HIT"/>
</dbReference>
<dbReference type="STRING" id="400682.A0A1X7UDB1"/>
<reference evidence="5" key="1">
    <citation type="journal article" date="2010" name="Nature">
        <title>The Amphimedon queenslandica genome and the evolution of animal complexity.</title>
        <authorList>
            <person name="Srivastava M."/>
            <person name="Simakov O."/>
            <person name="Chapman J."/>
            <person name="Fahey B."/>
            <person name="Gauthier M.E."/>
            <person name="Mitros T."/>
            <person name="Richards G.S."/>
            <person name="Conaco C."/>
            <person name="Dacre M."/>
            <person name="Hellsten U."/>
            <person name="Larroux C."/>
            <person name="Putnam N.H."/>
            <person name="Stanke M."/>
            <person name="Adamska M."/>
            <person name="Darling A."/>
            <person name="Degnan S.M."/>
            <person name="Oakley T.H."/>
            <person name="Plachetzki D.C."/>
            <person name="Zhai Y."/>
            <person name="Adamski M."/>
            <person name="Calcino A."/>
            <person name="Cummins S.F."/>
            <person name="Goodstein D.M."/>
            <person name="Harris C."/>
            <person name="Jackson D.J."/>
            <person name="Leys S.P."/>
            <person name="Shu S."/>
            <person name="Woodcroft B.J."/>
            <person name="Vervoort M."/>
            <person name="Kosik K.S."/>
            <person name="Manning G."/>
            <person name="Degnan B.M."/>
            <person name="Rokhsar D.S."/>
        </authorList>
    </citation>
    <scope>NUCLEOTIDE SEQUENCE [LARGE SCALE GENOMIC DNA]</scope>
</reference>
<dbReference type="EnsemblMetazoa" id="XM_019999393.1">
    <property type="protein sequence ID" value="XP_019854952.1"/>
    <property type="gene ID" value="LOC105313584"/>
</dbReference>
<evidence type="ECO:0000259" key="3">
    <source>
        <dbReference type="PROSITE" id="PS51083"/>
    </source>
</evidence>
<protein>
    <recommendedName>
        <fullName evidence="3">HIT-type domain-containing protein</fullName>
    </recommendedName>
</protein>
<dbReference type="PANTHER" id="PTHR15555">
    <property type="entry name" value="ZINC FINGER HIT DOMAIN CONTAINING PROTEIN 2 PROTEIN FON -RELATED"/>
    <property type="match status" value="1"/>
</dbReference>
<dbReference type="PANTHER" id="PTHR15555:SF0">
    <property type="entry name" value="ZINC FINGER HIT DOMAIN-CONTAINING PROTEIN 2"/>
    <property type="match status" value="1"/>
</dbReference>
<name>A0A1X7UDB1_AMPQE</name>
<reference evidence="4" key="2">
    <citation type="submission" date="2017-05" db="UniProtKB">
        <authorList>
            <consortium name="EnsemblMetazoa"/>
        </authorList>
    </citation>
    <scope>IDENTIFICATION</scope>
</reference>
<dbReference type="Gene3D" id="3.30.60.190">
    <property type="match status" value="1"/>
</dbReference>
<keyword evidence="1" id="KW-0863">Zinc-finger</keyword>
<evidence type="ECO:0000313" key="4">
    <source>
        <dbReference type="EnsemblMetazoa" id="Aqu2.1.25747_001"/>
    </source>
</evidence>
<sequence>MAFLEEVEESANLQRPVCVFCLVNFSKYKCPRCDINYCSLNCYKSQSHSHCSESFYKDCVLEELSVTKGSVDGKKKMIEILSQMNNEEKQEEEEESVLNEINTDSDDIWRKLNKREKSTFLQMYNSGTLAELVVTTPPWWAGPGIQVLGDKERELPLIYSDIPQLNSLVKVVSSDVPNNIINIIYCYIYVYKYYNNDIHDLPLQAIKTLLEISSVLSENSSFSTVQEAIDHPIGLINNIPDLFNSHQYSLLLINDLLLLINGSSLNGHYYISLCLSDIINIIDKSREILKKEREDKILRQKLTVLHKKLIFLLSWTSENHEDIKSLIPCIRMLIH</sequence>
<proteinExistence type="predicted"/>